<evidence type="ECO:0000256" key="2">
    <source>
        <dbReference type="ARBA" id="ARBA00022723"/>
    </source>
</evidence>
<dbReference type="GO" id="GO:0006351">
    <property type="term" value="P:DNA-templated transcription"/>
    <property type="evidence" value="ECO:0007669"/>
    <property type="project" value="InterPro"/>
</dbReference>
<dbReference type="AlphaFoldDB" id="A0AAN6JAA9"/>
<feature type="region of interest" description="Disordered" evidence="8">
    <location>
        <begin position="1"/>
        <end position="29"/>
    </location>
</feature>
<dbReference type="CDD" id="cd12148">
    <property type="entry name" value="fungal_TF_MHR"/>
    <property type="match status" value="1"/>
</dbReference>
<dbReference type="PROSITE" id="PS50048">
    <property type="entry name" value="ZN2_CY6_FUNGAL_2"/>
    <property type="match status" value="1"/>
</dbReference>
<evidence type="ECO:0000256" key="5">
    <source>
        <dbReference type="ARBA" id="ARBA00023125"/>
    </source>
</evidence>
<dbReference type="GO" id="GO:0000981">
    <property type="term" value="F:DNA-binding transcription factor activity, RNA polymerase II-specific"/>
    <property type="evidence" value="ECO:0007669"/>
    <property type="project" value="InterPro"/>
</dbReference>
<keyword evidence="4" id="KW-0805">Transcription regulation</keyword>
<comment type="caution">
    <text evidence="10">The sequence shown here is derived from an EMBL/GenBank/DDBJ whole genome shotgun (WGS) entry which is preliminary data.</text>
</comment>
<name>A0AAN6JAA9_9PEZI</name>
<sequence>MVEETQEPPAPPTLSRSPTPPSFANGNQGASDKVLRRACDCCRKRKVRCDGAEPCGPCMKAAIRCAYLQPPKKKGPKGLRSARVLHALRTIDDTASGGLPAPVSPREHHGAFGNWGWTSATSSPMQVDGAYGPQKSVPPDQQYYRDHASAAMNTDPRSYFPPQQPVQPTLYRAYTEPVPILPELPMVLAPILNDSKSQRLPGDRFLPYMQLFFGHMFPSMPVIDRNLYLDPRIYADTDTLATEVYCLLCALSAATIVQLDAPTPLPYLQPHSKPTDDIFSKECLRERKNYDYVTAASTLSCLTSFFLFAYHGNHESHARAWFYLQEAITFAETLNMDDEQTYAKLDPVEAQWRRRLYWLLFITERAYAVQRRKRTRLHLSIALPVVFKSEDPHSLNGFVNLITLFSAVDDNFVSAWRGSRRQSLCNEAWLANTQKQLDTAALALNNISETQHLEISVTREWLHVLAWQIGVSNGLIWGMEEAGAGMRLEYPIELARRVVQITNGANKVALDSHGIGMEQKLSDIAGCLADVLRCTAGDTSATYMEGKQYLDSLLRTLSSIRGKESRYLKPLLAKMEAPLGHDVQDHHHHHHHQHLPVDSPQHSANFQHTVAVPHDIGHEIIVTPPDGGSRPRTWSIADSVGMLRTLSMSGNLGMPFLVVSGEEWEWQPRRPSARVYEEVEMRDGGDGGWGMVQAV</sequence>
<dbReference type="Pfam" id="PF04082">
    <property type="entry name" value="Fungal_trans"/>
    <property type="match status" value="1"/>
</dbReference>
<gene>
    <name evidence="10" type="ORF">LTR82_011842</name>
</gene>
<evidence type="ECO:0000259" key="9">
    <source>
        <dbReference type="PROSITE" id="PS50048"/>
    </source>
</evidence>
<dbReference type="GO" id="GO:0008270">
    <property type="term" value="F:zinc ion binding"/>
    <property type="evidence" value="ECO:0007669"/>
    <property type="project" value="InterPro"/>
</dbReference>
<reference evidence="10" key="1">
    <citation type="submission" date="2021-12" db="EMBL/GenBank/DDBJ databases">
        <title>Black yeast isolated from Biological Soil Crust.</title>
        <authorList>
            <person name="Kurbessoian T."/>
        </authorList>
    </citation>
    <scope>NUCLEOTIDE SEQUENCE</scope>
    <source>
        <strain evidence="10">CCFEE 5208</strain>
    </source>
</reference>
<evidence type="ECO:0000313" key="10">
    <source>
        <dbReference type="EMBL" id="KAK0317241.1"/>
    </source>
</evidence>
<organism evidence="10 11">
    <name type="scientific">Friedmanniomyces endolithicus</name>
    <dbReference type="NCBI Taxonomy" id="329885"/>
    <lineage>
        <taxon>Eukaryota</taxon>
        <taxon>Fungi</taxon>
        <taxon>Dikarya</taxon>
        <taxon>Ascomycota</taxon>
        <taxon>Pezizomycotina</taxon>
        <taxon>Dothideomycetes</taxon>
        <taxon>Dothideomycetidae</taxon>
        <taxon>Mycosphaerellales</taxon>
        <taxon>Teratosphaeriaceae</taxon>
        <taxon>Friedmanniomyces</taxon>
    </lineage>
</organism>
<dbReference type="InterPro" id="IPR050797">
    <property type="entry name" value="Carb_Metab_Trans_Reg"/>
</dbReference>
<accession>A0AAN6JAA9</accession>
<evidence type="ECO:0000256" key="3">
    <source>
        <dbReference type="ARBA" id="ARBA00022833"/>
    </source>
</evidence>
<evidence type="ECO:0000256" key="8">
    <source>
        <dbReference type="SAM" id="MobiDB-lite"/>
    </source>
</evidence>
<evidence type="ECO:0000313" key="11">
    <source>
        <dbReference type="Proteomes" id="UP001168146"/>
    </source>
</evidence>
<dbReference type="Gene3D" id="4.10.240.10">
    <property type="entry name" value="Zn(2)-C6 fungal-type DNA-binding domain"/>
    <property type="match status" value="1"/>
</dbReference>
<dbReference type="Proteomes" id="UP001168146">
    <property type="component" value="Unassembled WGS sequence"/>
</dbReference>
<dbReference type="InterPro" id="IPR001138">
    <property type="entry name" value="Zn2Cys6_DnaBD"/>
</dbReference>
<keyword evidence="2" id="KW-0479">Metal-binding</keyword>
<dbReference type="GO" id="GO:0003677">
    <property type="term" value="F:DNA binding"/>
    <property type="evidence" value="ECO:0007669"/>
    <property type="project" value="UniProtKB-KW"/>
</dbReference>
<dbReference type="PROSITE" id="PS00463">
    <property type="entry name" value="ZN2_CY6_FUNGAL_1"/>
    <property type="match status" value="1"/>
</dbReference>
<dbReference type="CDD" id="cd00067">
    <property type="entry name" value="GAL4"/>
    <property type="match status" value="1"/>
</dbReference>
<evidence type="ECO:0000256" key="7">
    <source>
        <dbReference type="ARBA" id="ARBA00023242"/>
    </source>
</evidence>
<feature type="domain" description="Zn(2)-C6 fungal-type" evidence="9">
    <location>
        <begin position="38"/>
        <end position="67"/>
    </location>
</feature>
<dbReference type="PANTHER" id="PTHR31668">
    <property type="entry name" value="GLUCOSE TRANSPORT TRANSCRIPTION REGULATOR RGT1-RELATED-RELATED"/>
    <property type="match status" value="1"/>
</dbReference>
<keyword evidence="5" id="KW-0238">DNA-binding</keyword>
<evidence type="ECO:0000256" key="6">
    <source>
        <dbReference type="ARBA" id="ARBA00023163"/>
    </source>
</evidence>
<dbReference type="InterPro" id="IPR036864">
    <property type="entry name" value="Zn2-C6_fun-type_DNA-bd_sf"/>
</dbReference>
<evidence type="ECO:0000256" key="1">
    <source>
        <dbReference type="ARBA" id="ARBA00004123"/>
    </source>
</evidence>
<dbReference type="InterPro" id="IPR007219">
    <property type="entry name" value="XnlR_reg_dom"/>
</dbReference>
<keyword evidence="6" id="KW-0804">Transcription</keyword>
<dbReference type="GO" id="GO:0005634">
    <property type="term" value="C:nucleus"/>
    <property type="evidence" value="ECO:0007669"/>
    <property type="project" value="UniProtKB-SubCell"/>
</dbReference>
<comment type="subcellular location">
    <subcellularLocation>
        <location evidence="1">Nucleus</location>
    </subcellularLocation>
</comment>
<evidence type="ECO:0000256" key="4">
    <source>
        <dbReference type="ARBA" id="ARBA00023015"/>
    </source>
</evidence>
<protein>
    <recommendedName>
        <fullName evidence="9">Zn(2)-C6 fungal-type domain-containing protein</fullName>
    </recommendedName>
</protein>
<keyword evidence="3" id="KW-0862">Zinc</keyword>
<dbReference type="PANTHER" id="PTHR31668:SF18">
    <property type="entry name" value="MALTOSE FERMENTATION REGULATORY PROTEIN MAL13-RELATED"/>
    <property type="match status" value="1"/>
</dbReference>
<dbReference type="SUPFAM" id="SSF57701">
    <property type="entry name" value="Zn2/Cys6 DNA-binding domain"/>
    <property type="match status" value="1"/>
</dbReference>
<dbReference type="EMBL" id="JASUXU010000045">
    <property type="protein sequence ID" value="KAK0317241.1"/>
    <property type="molecule type" value="Genomic_DNA"/>
</dbReference>
<dbReference type="SMART" id="SM00066">
    <property type="entry name" value="GAL4"/>
    <property type="match status" value="1"/>
</dbReference>
<dbReference type="Pfam" id="PF00172">
    <property type="entry name" value="Zn_clus"/>
    <property type="match status" value="1"/>
</dbReference>
<proteinExistence type="predicted"/>
<keyword evidence="7" id="KW-0539">Nucleus</keyword>